<reference evidence="1 2" key="1">
    <citation type="submission" date="2020-10" db="EMBL/GenBank/DDBJ databases">
        <authorList>
            <person name="Castelo-Branco R."/>
            <person name="Eusebio N."/>
            <person name="Adriana R."/>
            <person name="Vieira A."/>
            <person name="Brugerolle De Fraissinette N."/>
            <person name="Rezende De Castro R."/>
            <person name="Schneider M.P."/>
            <person name="Vasconcelos V."/>
            <person name="Leao P.N."/>
        </authorList>
    </citation>
    <scope>NUCLEOTIDE SEQUENCE [LARGE SCALE GENOMIC DNA]</scope>
    <source>
        <strain evidence="1 2">LEGE 06123</strain>
    </source>
</reference>
<protein>
    <recommendedName>
        <fullName evidence="3">Transposase</fullName>
    </recommendedName>
</protein>
<organism evidence="1 2">
    <name type="scientific">Gloeocapsopsis crepidinum LEGE 06123</name>
    <dbReference type="NCBI Taxonomy" id="588587"/>
    <lineage>
        <taxon>Bacteria</taxon>
        <taxon>Bacillati</taxon>
        <taxon>Cyanobacteriota</taxon>
        <taxon>Cyanophyceae</taxon>
        <taxon>Oscillatoriophycideae</taxon>
        <taxon>Chroococcales</taxon>
        <taxon>Chroococcaceae</taxon>
        <taxon>Gloeocapsopsis</taxon>
    </lineage>
</organism>
<dbReference type="Proteomes" id="UP000651156">
    <property type="component" value="Unassembled WGS sequence"/>
</dbReference>
<name>A0ABR9UVQ6_9CHRO</name>
<evidence type="ECO:0000313" key="1">
    <source>
        <dbReference type="EMBL" id="MBE9192389.1"/>
    </source>
</evidence>
<keyword evidence="2" id="KW-1185">Reference proteome</keyword>
<evidence type="ECO:0008006" key="3">
    <source>
        <dbReference type="Google" id="ProtNLM"/>
    </source>
</evidence>
<dbReference type="EMBL" id="JADEWN010000054">
    <property type="protein sequence ID" value="MBE9192389.1"/>
    <property type="molecule type" value="Genomic_DNA"/>
</dbReference>
<evidence type="ECO:0000313" key="2">
    <source>
        <dbReference type="Proteomes" id="UP000651156"/>
    </source>
</evidence>
<comment type="caution">
    <text evidence="1">The sequence shown here is derived from an EMBL/GenBank/DDBJ whole genome shotgun (WGS) entry which is preliminary data.</text>
</comment>
<sequence>MGNIAFEFANDVKENYQRLPKQKSKFSLDVRKKVVVILETLGLAW</sequence>
<gene>
    <name evidence="1" type="ORF">IQ230_18970</name>
</gene>
<proteinExistence type="predicted"/>
<accession>A0ABR9UVQ6</accession>